<dbReference type="RefSeq" id="WP_134844372.1">
    <property type="nucleotide sequence ID" value="NZ_SGVY01000055.1"/>
</dbReference>
<feature type="chain" id="PRO_5021255409" description="Outer membrane protein Omp28" evidence="1">
    <location>
        <begin position="23"/>
        <end position="446"/>
    </location>
</feature>
<reference evidence="2 3" key="1">
    <citation type="submission" date="2019-02" db="EMBL/GenBank/DDBJ databases">
        <title>Draft Genome Sequence of the Prevotella sp. BCRC 81118, Isolated from Human Feces.</title>
        <authorList>
            <person name="Huang C.-H."/>
        </authorList>
    </citation>
    <scope>NUCLEOTIDE SEQUENCE [LARGE SCALE GENOMIC DNA]</scope>
    <source>
        <strain evidence="2 3">BCRC 81118</strain>
    </source>
</reference>
<evidence type="ECO:0008006" key="4">
    <source>
        <dbReference type="Google" id="ProtNLM"/>
    </source>
</evidence>
<dbReference type="OrthoDB" id="1042999at2"/>
<organism evidence="2 3">
    <name type="scientific">Segatella hominis</name>
    <dbReference type="NCBI Taxonomy" id="2518605"/>
    <lineage>
        <taxon>Bacteria</taxon>
        <taxon>Pseudomonadati</taxon>
        <taxon>Bacteroidota</taxon>
        <taxon>Bacteroidia</taxon>
        <taxon>Bacteroidales</taxon>
        <taxon>Prevotellaceae</taxon>
        <taxon>Segatella</taxon>
    </lineage>
</organism>
<protein>
    <recommendedName>
        <fullName evidence="4">Outer membrane protein Omp28</fullName>
    </recommendedName>
</protein>
<feature type="signal peptide" evidence="1">
    <location>
        <begin position="1"/>
        <end position="22"/>
    </location>
</feature>
<sequence>MTLKHYLLLAVFHLLSFVGCWAQNSVAPMNIGNVFMKFGETETSVPIKLTSWGKSDARSITYTLYYMETGENVGPTTVTFDQPITYGETREVIFPIKTGTKLGTADVILNITEVNGQYNEATIGSIYITCCTVNKIPHKRVLVEDYAAMWCWHCPIGLVATDAIARMYPEDVVPVSVHKTDAISQAVSYSVYDGLIAQYANTLPAVWIARDTKAAGYDVTDAFKIEKERVTCMNIDVEAQWDETNDNIRVTTQVEPCMAPAADDTYAIGYVLTASGLTNEQWVQEANYSEYASDTYKDAPEEMKFYADINNYVEGYSKVKGVVFNHVAIESQGMQRGLANSLTGSFHSNEVKKHSTIFHNISKYSVISDRSKIEIVAVLFNTKTRKIENAARCYVGDGKDGPTGIEQITRPIAAKNSDIYDLQGRRVSGKPQAGMYIVNGKKMMIK</sequence>
<name>A0A4Y8V648_9BACT</name>
<dbReference type="EMBL" id="SGVY01000055">
    <property type="protein sequence ID" value="TFH76180.1"/>
    <property type="molecule type" value="Genomic_DNA"/>
</dbReference>
<dbReference type="Gene3D" id="2.60.40.10">
    <property type="entry name" value="Immunoglobulins"/>
    <property type="match status" value="1"/>
</dbReference>
<dbReference type="Proteomes" id="UP000297872">
    <property type="component" value="Unassembled WGS sequence"/>
</dbReference>
<evidence type="ECO:0000256" key="1">
    <source>
        <dbReference type="SAM" id="SignalP"/>
    </source>
</evidence>
<gene>
    <name evidence="2" type="ORF">EXN75_14645</name>
</gene>
<dbReference type="GeneID" id="302996502"/>
<keyword evidence="1" id="KW-0732">Signal</keyword>
<evidence type="ECO:0000313" key="3">
    <source>
        <dbReference type="Proteomes" id="UP000297872"/>
    </source>
</evidence>
<evidence type="ECO:0000313" key="2">
    <source>
        <dbReference type="EMBL" id="TFH76180.1"/>
    </source>
</evidence>
<proteinExistence type="predicted"/>
<comment type="caution">
    <text evidence="2">The sequence shown here is derived from an EMBL/GenBank/DDBJ whole genome shotgun (WGS) entry which is preliminary data.</text>
</comment>
<accession>A0A4Y8V648</accession>
<dbReference type="InterPro" id="IPR013783">
    <property type="entry name" value="Ig-like_fold"/>
</dbReference>
<dbReference type="AlphaFoldDB" id="A0A4Y8V648"/>
<dbReference type="PROSITE" id="PS51257">
    <property type="entry name" value="PROKAR_LIPOPROTEIN"/>
    <property type="match status" value="1"/>
</dbReference>
<keyword evidence="3" id="KW-1185">Reference proteome</keyword>